<keyword evidence="3" id="KW-1185">Reference proteome</keyword>
<gene>
    <name evidence="2" type="ORF">FA10DRAFT_300243</name>
</gene>
<feature type="compositionally biased region" description="Low complexity" evidence="1">
    <location>
        <begin position="197"/>
        <end position="218"/>
    </location>
</feature>
<feature type="compositionally biased region" description="Low complexity" evidence="1">
    <location>
        <begin position="306"/>
        <end position="317"/>
    </location>
</feature>
<name>A0A316YQ38_9BASI</name>
<evidence type="ECO:0000313" key="3">
    <source>
        <dbReference type="Proteomes" id="UP000245768"/>
    </source>
</evidence>
<reference evidence="2 3" key="1">
    <citation type="journal article" date="2018" name="Mol. Biol. Evol.">
        <title>Broad Genomic Sampling Reveals a Smut Pathogenic Ancestry of the Fungal Clade Ustilaginomycotina.</title>
        <authorList>
            <person name="Kijpornyongpan T."/>
            <person name="Mondo S.J."/>
            <person name="Barry K."/>
            <person name="Sandor L."/>
            <person name="Lee J."/>
            <person name="Lipzen A."/>
            <person name="Pangilinan J."/>
            <person name="LaButti K."/>
            <person name="Hainaut M."/>
            <person name="Henrissat B."/>
            <person name="Grigoriev I.V."/>
            <person name="Spatafora J.W."/>
            <person name="Aime M.C."/>
        </authorList>
    </citation>
    <scope>NUCLEOTIDE SEQUENCE [LARGE SCALE GENOMIC DNA]</scope>
    <source>
        <strain evidence="2 3">MCA 4198</strain>
    </source>
</reference>
<protein>
    <submittedName>
        <fullName evidence="2">Uncharacterized protein</fullName>
    </submittedName>
</protein>
<dbReference type="AlphaFoldDB" id="A0A316YQ38"/>
<dbReference type="InParanoid" id="A0A316YQ38"/>
<sequence length="835" mass="90518">MSSKARRKLSIRAVRCIDIDDTASPPVFLFSVTPSTAKGGPSRTPDHSIGTKGKASKSELEVYQVHRTSKELLALSARLIKTFDALLDQSRGGPRPLTGDIELNRFRSLRILNMHDLRRLRKRSSDQDDTGDCSRISQQKQARMSLIDDFFAKALEAGGEIVASSRAMQDAFAPFEPPLSLECTARAMEEKDDRDSTTPTSSRFPHSSSTSIASLFSSPKIARHPSSDTSALQSSPGHSAERFATPEPSLSQRPRNDAYHPPLNSNDRIDTQHEDEAILSDQRRKQATTNSPNLLRPKAIYDHQPSSRGPSPSPSKVPCDDDAVQWLTVLTAGGRPSPGESSSREDRLNAWHSAAANSGATKYSLSADASRETFPSPKGSPPYSYLPTRLGKASLKEFASPSRQADVESLREEQSHDTASSSRRFPWLHRKGSPSSLRIEPTIKLVETDVIASSTGKLPKTGRRLFQTVDRLHKQQQKPMFTHSKTLAVSYSSPNLRLRAIQDGNIDSSSDMMAYKPSQLELLIFGREKYGMRAESMLSSSTISWEEELEEARVTIALPKRVATVDDLPQRKGRVDEAEAMMMDVPLRLWRSGSNGRATYGNLQMRRQNSNSSLMQGKGKKKAGLLYLNLGTDAGELAEKSEMALFPASPTSISSVGPYGSRSRHATSPAWASGDSRLGEVRRFSIEELNLTSHSVKSVNTPSMDSSLFDPVRTTTGGKPSPILGPSSNSPWPQSPTTTGTSIALCSPMSATTKSATTPAAASASPGDKVQTLVTPAVVASQGDTSSPASTLGKGAYAPPTWKGSGPARKDGYFVIDSGVIATKPLVITKKSPRP</sequence>
<feature type="region of interest" description="Disordered" evidence="1">
    <location>
        <begin position="713"/>
        <end position="741"/>
    </location>
</feature>
<feature type="region of interest" description="Disordered" evidence="1">
    <location>
        <begin position="652"/>
        <end position="673"/>
    </location>
</feature>
<feature type="compositionally biased region" description="Basic and acidic residues" evidence="1">
    <location>
        <begin position="405"/>
        <end position="416"/>
    </location>
</feature>
<feature type="compositionally biased region" description="Polar residues" evidence="1">
    <location>
        <begin position="227"/>
        <end position="237"/>
    </location>
</feature>
<evidence type="ECO:0000256" key="1">
    <source>
        <dbReference type="SAM" id="MobiDB-lite"/>
    </source>
</evidence>
<proteinExistence type="predicted"/>
<evidence type="ECO:0000313" key="2">
    <source>
        <dbReference type="EMBL" id="PWN91650.1"/>
    </source>
</evidence>
<feature type="compositionally biased region" description="Polar residues" evidence="1">
    <location>
        <begin position="726"/>
        <end position="741"/>
    </location>
</feature>
<feature type="region of interest" description="Disordered" evidence="1">
    <location>
        <begin position="188"/>
        <end position="320"/>
    </location>
</feature>
<feature type="region of interest" description="Disordered" evidence="1">
    <location>
        <begin position="34"/>
        <end position="55"/>
    </location>
</feature>
<dbReference type="OrthoDB" id="10688812at2759"/>
<organism evidence="2 3">
    <name type="scientific">Acaromyces ingoldii</name>
    <dbReference type="NCBI Taxonomy" id="215250"/>
    <lineage>
        <taxon>Eukaryota</taxon>
        <taxon>Fungi</taxon>
        <taxon>Dikarya</taxon>
        <taxon>Basidiomycota</taxon>
        <taxon>Ustilaginomycotina</taxon>
        <taxon>Exobasidiomycetes</taxon>
        <taxon>Exobasidiales</taxon>
        <taxon>Cryptobasidiaceae</taxon>
        <taxon>Acaromyces</taxon>
    </lineage>
</organism>
<dbReference type="EMBL" id="KZ819635">
    <property type="protein sequence ID" value="PWN91650.1"/>
    <property type="molecule type" value="Genomic_DNA"/>
</dbReference>
<accession>A0A316YQ38</accession>
<dbReference type="GeneID" id="37046732"/>
<feature type="compositionally biased region" description="Basic and acidic residues" evidence="1">
    <location>
        <begin position="267"/>
        <end position="284"/>
    </location>
</feature>
<feature type="region of interest" description="Disordered" evidence="1">
    <location>
        <begin position="779"/>
        <end position="809"/>
    </location>
</feature>
<dbReference type="RefSeq" id="XP_025378848.1">
    <property type="nucleotide sequence ID" value="XM_025524816.1"/>
</dbReference>
<dbReference type="Proteomes" id="UP000245768">
    <property type="component" value="Unassembled WGS sequence"/>
</dbReference>
<feature type="region of interest" description="Disordered" evidence="1">
    <location>
        <begin position="359"/>
        <end position="427"/>
    </location>
</feature>